<dbReference type="NCBIfam" id="TIGR04267">
    <property type="entry name" value="mod_HExxH"/>
    <property type="match status" value="1"/>
</dbReference>
<evidence type="ECO:0000313" key="2">
    <source>
        <dbReference type="EMBL" id="QES47522.1"/>
    </source>
</evidence>
<evidence type="ECO:0000256" key="1">
    <source>
        <dbReference type="SAM" id="MobiDB-lite"/>
    </source>
</evidence>
<evidence type="ECO:0000313" key="3">
    <source>
        <dbReference type="Proteomes" id="UP000325211"/>
    </source>
</evidence>
<organism evidence="2 3">
    <name type="scientific">Streptomyces venezuelae</name>
    <dbReference type="NCBI Taxonomy" id="54571"/>
    <lineage>
        <taxon>Bacteria</taxon>
        <taxon>Bacillati</taxon>
        <taxon>Actinomycetota</taxon>
        <taxon>Actinomycetes</taxon>
        <taxon>Kitasatosporales</taxon>
        <taxon>Streptomycetaceae</taxon>
        <taxon>Streptomyces</taxon>
    </lineage>
</organism>
<dbReference type="InterPro" id="IPR026337">
    <property type="entry name" value="AKG_HExxH"/>
</dbReference>
<protein>
    <submittedName>
        <fullName evidence="2">HEXXH motif domain-containing protein</fullName>
    </submittedName>
</protein>
<dbReference type="EMBL" id="CP029190">
    <property type="protein sequence ID" value="QES47522.1"/>
    <property type="molecule type" value="Genomic_DNA"/>
</dbReference>
<reference evidence="2 3" key="1">
    <citation type="submission" date="2018-05" db="EMBL/GenBank/DDBJ databases">
        <title>Streptomyces venezuelae.</title>
        <authorList>
            <person name="Kim W."/>
            <person name="Lee N."/>
            <person name="Cho B.-K."/>
        </authorList>
    </citation>
    <scope>NUCLEOTIDE SEQUENCE [LARGE SCALE GENOMIC DNA]</scope>
    <source>
        <strain evidence="2 3">ATCC 21782</strain>
    </source>
</reference>
<name>A0A5P2CX98_STRVZ</name>
<dbReference type="Proteomes" id="UP000325211">
    <property type="component" value="Chromosome"/>
</dbReference>
<proteinExistence type="predicted"/>
<sequence>MASPQHGGHLRMPVRWFDQLASGGGSPEAVGFLARAERTRRLMLLGELLDRLDERPEVLGRLGSAATAWQLIAEAAEAAPEAAEELLMSPQIGCWAAHMLRRLHGTAEETADGPPLWADAGHLFAICLAARVRAGLDAELLVPVRDGGLALPTLGHARTGGMRGYGTAAARLRGPDLRLTPEGDSGGGRTVTVRPADGTGSSSAGSSGHWTGSRTFAGTPIWLDDLDPYRELGEPVPPQPLDSAAAADWQRLFDEAAALLSASGGGPGRLRVEEVRRIVPWTGTASAPAPDESSMLSATTPDAFGSMLITRPESGLALAEAMVHEFQHSKLGALLHLFPLLHDDDGAEIHYAPWRPDPRHTAGLLHGAYAFTGVTGFWRDRMADPRPGHRAEPAHAAFQFGLRRLQTRLVIRTLLTRSRLTEAGTRFLHGLAATLDGWLRERLPPGVAARARDAALSHRTEWRLRNLRCTDRERDLLATAYREGLAPPPASAHQPVLIREPTHWTDARTALYGAPPRTPATADAHLAAGDARTALALYTEALRHSPADPHALGGWLLAGARLSPGTRLPLRPERLLALAPATPEELHRAAAWLTA</sequence>
<feature type="compositionally biased region" description="Low complexity" evidence="1">
    <location>
        <begin position="198"/>
        <end position="212"/>
    </location>
</feature>
<feature type="region of interest" description="Disordered" evidence="1">
    <location>
        <begin position="176"/>
        <end position="212"/>
    </location>
</feature>
<dbReference type="AlphaFoldDB" id="A0A5P2CX98"/>
<accession>A0A5P2CX98</accession>
<gene>
    <name evidence="2" type="ORF">DEJ50_06460</name>
</gene>
<dbReference type="OrthoDB" id="796761at2"/>